<feature type="chain" id="PRO_5002736513" evidence="1">
    <location>
        <begin position="32"/>
        <end position="217"/>
    </location>
</feature>
<dbReference type="Proteomes" id="UP000001225">
    <property type="component" value="Chromosome"/>
</dbReference>
<gene>
    <name evidence="3" type="ordered locus">Bpet2656</name>
</gene>
<dbReference type="STRING" id="94624.Bpet2656"/>
<evidence type="ECO:0000256" key="1">
    <source>
        <dbReference type="SAM" id="SignalP"/>
    </source>
</evidence>
<keyword evidence="3" id="KW-0449">Lipoprotein</keyword>
<evidence type="ECO:0000313" key="4">
    <source>
        <dbReference type="Proteomes" id="UP000001225"/>
    </source>
</evidence>
<dbReference type="InterPro" id="IPR005586">
    <property type="entry name" value="ABC_trans_aux"/>
</dbReference>
<dbReference type="KEGG" id="bpt:Bpet2656"/>
<organism evidence="3 4">
    <name type="scientific">Bordetella petrii (strain ATCC BAA-461 / DSM 12804 / CCUG 43448 / CIP 107267 / Se-1111R)</name>
    <dbReference type="NCBI Taxonomy" id="340100"/>
    <lineage>
        <taxon>Bacteria</taxon>
        <taxon>Pseudomonadati</taxon>
        <taxon>Pseudomonadota</taxon>
        <taxon>Betaproteobacteria</taxon>
        <taxon>Burkholderiales</taxon>
        <taxon>Alcaligenaceae</taxon>
        <taxon>Bordetella</taxon>
    </lineage>
</organism>
<name>A9IPY4_BORPD</name>
<dbReference type="PROSITE" id="PS51257">
    <property type="entry name" value="PROKAR_LIPOPROTEIN"/>
    <property type="match status" value="1"/>
</dbReference>
<keyword evidence="4" id="KW-1185">Reference proteome</keyword>
<feature type="signal peptide" evidence="1">
    <location>
        <begin position="1"/>
        <end position="31"/>
    </location>
</feature>
<dbReference type="EMBL" id="AM902716">
    <property type="protein sequence ID" value="CAP42998.1"/>
    <property type="molecule type" value="Genomic_DNA"/>
</dbReference>
<evidence type="ECO:0000259" key="2">
    <source>
        <dbReference type="Pfam" id="PF03886"/>
    </source>
</evidence>
<reference evidence="3 4" key="1">
    <citation type="journal article" date="2008" name="BMC Genomics">
        <title>The missing link: Bordetella petrii is endowed with both the metabolic versatility of environmental bacteria and virulence traits of pathogenic Bordetellae.</title>
        <authorList>
            <person name="Gross R."/>
            <person name="Guzman C.A."/>
            <person name="Sebaihia M."/>
            <person name="Martins Dos Santos V.A."/>
            <person name="Pieper D.H."/>
            <person name="Koebnik R."/>
            <person name="Lechner M."/>
            <person name="Bartels D."/>
            <person name="Buhrmester J."/>
            <person name="Choudhuri J.V."/>
            <person name="Ebensen T."/>
            <person name="Gaigalat L."/>
            <person name="Herrmann S."/>
            <person name="Khachane A.N."/>
            <person name="Larisch C."/>
            <person name="Link S."/>
            <person name="Linke B."/>
            <person name="Meyer F."/>
            <person name="Mormann S."/>
            <person name="Nakunst D."/>
            <person name="Rueckert C."/>
            <person name="Schneiker-Bekel S."/>
            <person name="Schulze K."/>
            <person name="Vorhoelter F.J."/>
            <person name="Yevsa T."/>
            <person name="Engle J.T."/>
            <person name="Goldman W.E."/>
            <person name="Puehler A."/>
            <person name="Goebel U.B."/>
            <person name="Goesmann A."/>
            <person name="Bloecker H."/>
            <person name="Kaiser O."/>
            <person name="Martinez-Arias R."/>
        </authorList>
    </citation>
    <scope>NUCLEOTIDE SEQUENCE [LARGE SCALE GENOMIC DNA]</scope>
    <source>
        <strain evidence="4">ATCC BAA-461 / DSM 12804 / CCUG 43448 / CIP 107267 / Se-1111R</strain>
    </source>
</reference>
<sequence length="217" mass="22622">MSFSRYLRLSLSALALAAALAGCAMSPPARFYTLQPAPQAAPAAAQRAAFQIEVAPVSVPLQADQPQIMLAKSEGDGALTPLYSHRWAAPLSDEIGAALSDGLTHALGALDVQALQPAEDTPVWRVQVDVQRFDMVSGGPARLDATWRVRPIKLKGARALICRATVQMPADGLGIPALVQAQQQAVALLAQTIASAIDSGGARATPAGPQIQLWGCT</sequence>
<dbReference type="SUPFAM" id="SSF159594">
    <property type="entry name" value="XCC0632-like"/>
    <property type="match status" value="1"/>
</dbReference>
<protein>
    <submittedName>
        <fullName evidence="3">Lipoprotein</fullName>
    </submittedName>
</protein>
<keyword evidence="1" id="KW-0732">Signal</keyword>
<proteinExistence type="predicted"/>
<evidence type="ECO:0000313" key="3">
    <source>
        <dbReference type="EMBL" id="CAP42998.1"/>
    </source>
</evidence>
<accession>A9IPY4</accession>
<dbReference type="AlphaFoldDB" id="A9IPY4"/>
<dbReference type="Pfam" id="PF03886">
    <property type="entry name" value="ABC_trans_aux"/>
    <property type="match status" value="1"/>
</dbReference>
<dbReference type="Gene3D" id="3.40.50.10610">
    <property type="entry name" value="ABC-type transport auxiliary lipoprotein component"/>
    <property type="match status" value="1"/>
</dbReference>
<dbReference type="eggNOG" id="COG3009">
    <property type="taxonomic scope" value="Bacteria"/>
</dbReference>
<feature type="domain" description="ABC-type transport auxiliary lipoprotein component" evidence="2">
    <location>
        <begin position="32"/>
        <end position="194"/>
    </location>
</feature>